<sequence length="464" mass="49565">MLSTDAIAEFHRSVGEVDRSLDNATRIEQITALERIKSAAVAAQATLTADLDSATRVQRAADGVPASRRSRGIAAQIGLARMDSPHRGGTHLGQARILLEDMPHTLARLAAGDLNEWRVNLIVKEIVCLDKADRQAIDVELCSSVTTLAGLSDKAVSARAAGLAAERDAAAIVARARKAPEQRSVTSRPAPDSMAYLTSLLPMKQAISIHATLMRDAQQAISDGAGGDRTRNQIMADLLTERVLGISSTDQVPVAVDLVISDQSLLAGGAAPAHVQGYGPIPAAIARDLVVGALAADARVSLRRIYANPSSGSLTAMESSARLFPKSLAHLIDLRDRWCRTPWCGAPIRHRDHIVEHRNGGPTSADNGAGLCEACNHAKQAPGWSAHPTTSESGRHSFRITTPTGHIYDSTAPALPTPADPQRGDPDGRRLPRRVGRPKPRRRSARGTRPVRPLTSSRRLSGRW</sequence>
<proteinExistence type="predicted"/>
<dbReference type="Proteomes" id="UP000077519">
    <property type="component" value="Unassembled WGS sequence"/>
</dbReference>
<feature type="compositionally biased region" description="Polar residues" evidence="1">
    <location>
        <begin position="454"/>
        <end position="464"/>
    </location>
</feature>
<organism evidence="3 4">
    <name type="scientific">Rhodococcoides kyotonense</name>
    <dbReference type="NCBI Taxonomy" id="398843"/>
    <lineage>
        <taxon>Bacteria</taxon>
        <taxon>Bacillati</taxon>
        <taxon>Actinomycetota</taxon>
        <taxon>Actinomycetes</taxon>
        <taxon>Mycobacteriales</taxon>
        <taxon>Nocardiaceae</taxon>
        <taxon>Rhodococcoides</taxon>
    </lineage>
</organism>
<dbReference type="CDD" id="cd00085">
    <property type="entry name" value="HNHc"/>
    <property type="match status" value="1"/>
</dbReference>
<evidence type="ECO:0000313" key="3">
    <source>
        <dbReference type="EMBL" id="OAK51116.1"/>
    </source>
</evidence>
<evidence type="ECO:0000259" key="2">
    <source>
        <dbReference type="Pfam" id="PF01844"/>
    </source>
</evidence>
<feature type="region of interest" description="Disordered" evidence="1">
    <location>
        <begin position="381"/>
        <end position="464"/>
    </location>
</feature>
<dbReference type="EMBL" id="LVHI01000040">
    <property type="protein sequence ID" value="OAK51116.1"/>
    <property type="molecule type" value="Genomic_DNA"/>
</dbReference>
<evidence type="ECO:0000256" key="1">
    <source>
        <dbReference type="SAM" id="MobiDB-lite"/>
    </source>
</evidence>
<gene>
    <name evidence="3" type="ORF">A3K89_12835</name>
</gene>
<dbReference type="Gene3D" id="1.10.30.50">
    <property type="match status" value="1"/>
</dbReference>
<evidence type="ECO:0000313" key="4">
    <source>
        <dbReference type="Proteomes" id="UP000077519"/>
    </source>
</evidence>
<dbReference type="InterPro" id="IPR002711">
    <property type="entry name" value="HNH"/>
</dbReference>
<dbReference type="AlphaFoldDB" id="A0A177Y6I6"/>
<protein>
    <recommendedName>
        <fullName evidence="2">HNH domain-containing protein</fullName>
    </recommendedName>
</protein>
<keyword evidence="4" id="KW-1185">Reference proteome</keyword>
<name>A0A177Y6I6_9NOCA</name>
<dbReference type="Pfam" id="PF01844">
    <property type="entry name" value="HNH"/>
    <property type="match status" value="1"/>
</dbReference>
<feature type="domain" description="HNH" evidence="2">
    <location>
        <begin position="344"/>
        <end position="380"/>
    </location>
</feature>
<dbReference type="GO" id="GO:0008270">
    <property type="term" value="F:zinc ion binding"/>
    <property type="evidence" value="ECO:0007669"/>
    <property type="project" value="InterPro"/>
</dbReference>
<comment type="caution">
    <text evidence="3">The sequence shown here is derived from an EMBL/GenBank/DDBJ whole genome shotgun (WGS) entry which is preliminary data.</text>
</comment>
<dbReference type="GO" id="GO:0003676">
    <property type="term" value="F:nucleic acid binding"/>
    <property type="evidence" value="ECO:0007669"/>
    <property type="project" value="InterPro"/>
</dbReference>
<reference evidence="3 4" key="1">
    <citation type="submission" date="2016-03" db="EMBL/GenBank/DDBJ databases">
        <title>Genome sequence of Rhodococcus kyotonensis KB10.</title>
        <authorList>
            <person name="Jeong H."/>
            <person name="Hong C.E."/>
            <person name="Jo S.H."/>
            <person name="Park J.M."/>
        </authorList>
    </citation>
    <scope>NUCLEOTIDE SEQUENCE [LARGE SCALE GENOMIC DNA]</scope>
    <source>
        <strain evidence="3 4">KB10</strain>
    </source>
</reference>
<dbReference type="InterPro" id="IPR003615">
    <property type="entry name" value="HNH_nuc"/>
</dbReference>
<accession>A0A177Y6I6</accession>
<feature type="compositionally biased region" description="Basic residues" evidence="1">
    <location>
        <begin position="431"/>
        <end position="446"/>
    </location>
</feature>
<dbReference type="GO" id="GO:0004519">
    <property type="term" value="F:endonuclease activity"/>
    <property type="evidence" value="ECO:0007669"/>
    <property type="project" value="InterPro"/>
</dbReference>